<dbReference type="CDD" id="cd01949">
    <property type="entry name" value="GGDEF"/>
    <property type="match status" value="1"/>
</dbReference>
<dbReference type="PANTHER" id="PTHR44757">
    <property type="entry name" value="DIGUANYLATE CYCLASE DGCP"/>
    <property type="match status" value="1"/>
</dbReference>
<dbReference type="FunFam" id="3.20.20.450:FF:000001">
    <property type="entry name" value="Cyclic di-GMP phosphodiesterase yahA"/>
    <property type="match status" value="1"/>
</dbReference>
<dbReference type="Proteomes" id="UP000229307">
    <property type="component" value="Unassembled WGS sequence"/>
</dbReference>
<dbReference type="PROSITE" id="PS50883">
    <property type="entry name" value="EAL"/>
    <property type="match status" value="1"/>
</dbReference>
<dbReference type="InterPro" id="IPR013656">
    <property type="entry name" value="PAS_4"/>
</dbReference>
<dbReference type="InterPro" id="IPR035965">
    <property type="entry name" value="PAS-like_dom_sf"/>
</dbReference>
<evidence type="ECO:0000313" key="5">
    <source>
        <dbReference type="EMBL" id="PIZ17999.1"/>
    </source>
</evidence>
<dbReference type="InterPro" id="IPR000160">
    <property type="entry name" value="GGDEF_dom"/>
</dbReference>
<name>A0A2M7SET4_9BACT</name>
<dbReference type="Gene3D" id="3.30.70.270">
    <property type="match status" value="1"/>
</dbReference>
<feature type="domain" description="PAC" evidence="2">
    <location>
        <begin position="341"/>
        <end position="397"/>
    </location>
</feature>
<dbReference type="EMBL" id="PFMR01000052">
    <property type="protein sequence ID" value="PIZ17999.1"/>
    <property type="molecule type" value="Genomic_DNA"/>
</dbReference>
<dbReference type="InterPro" id="IPR052155">
    <property type="entry name" value="Biofilm_reg_signaling"/>
</dbReference>
<feature type="domain" description="PAS" evidence="1">
    <location>
        <begin position="272"/>
        <end position="343"/>
    </location>
</feature>
<evidence type="ECO:0000313" key="6">
    <source>
        <dbReference type="Proteomes" id="UP000229307"/>
    </source>
</evidence>
<dbReference type="Pfam" id="PF13426">
    <property type="entry name" value="PAS_9"/>
    <property type="match status" value="2"/>
</dbReference>
<evidence type="ECO:0000259" key="2">
    <source>
        <dbReference type="PROSITE" id="PS50113"/>
    </source>
</evidence>
<dbReference type="InterPro" id="IPR012226">
    <property type="entry name" value="Diguanyl_cyclase/Pdiesterase"/>
</dbReference>
<dbReference type="SUPFAM" id="SSF55785">
    <property type="entry name" value="PYP-like sensor domain (PAS domain)"/>
    <property type="match status" value="4"/>
</dbReference>
<dbReference type="PROSITE" id="PS50113">
    <property type="entry name" value="PAC"/>
    <property type="match status" value="3"/>
</dbReference>
<organism evidence="5 6">
    <name type="scientific">Candidatus Desantisbacteria bacterium CG_4_10_14_0_8_um_filter_48_22</name>
    <dbReference type="NCBI Taxonomy" id="1974543"/>
    <lineage>
        <taxon>Bacteria</taxon>
        <taxon>Candidatus Desantisiibacteriota</taxon>
    </lineage>
</organism>
<dbReference type="SMART" id="SM00091">
    <property type="entry name" value="PAS"/>
    <property type="match status" value="3"/>
</dbReference>
<proteinExistence type="predicted"/>
<dbReference type="InterPro" id="IPR001610">
    <property type="entry name" value="PAC"/>
</dbReference>
<dbReference type="Pfam" id="PF08448">
    <property type="entry name" value="PAS_4"/>
    <property type="match status" value="2"/>
</dbReference>
<dbReference type="InterPro" id="IPR000700">
    <property type="entry name" value="PAS-assoc_C"/>
</dbReference>
<feature type="domain" description="PAC" evidence="2">
    <location>
        <begin position="92"/>
        <end position="145"/>
    </location>
</feature>
<feature type="domain" description="PAS" evidence="1">
    <location>
        <begin position="146"/>
        <end position="197"/>
    </location>
</feature>
<dbReference type="PIRSF" id="PIRSF005925">
    <property type="entry name" value="Dos"/>
    <property type="match status" value="1"/>
</dbReference>
<accession>A0A2M7SET4</accession>
<dbReference type="SMART" id="SM00052">
    <property type="entry name" value="EAL"/>
    <property type="match status" value="1"/>
</dbReference>
<dbReference type="Pfam" id="PF00990">
    <property type="entry name" value="GGDEF"/>
    <property type="match status" value="1"/>
</dbReference>
<evidence type="ECO:0008006" key="7">
    <source>
        <dbReference type="Google" id="ProtNLM"/>
    </source>
</evidence>
<dbReference type="Pfam" id="PF00563">
    <property type="entry name" value="EAL"/>
    <property type="match status" value="1"/>
</dbReference>
<dbReference type="InterPro" id="IPR001633">
    <property type="entry name" value="EAL_dom"/>
</dbReference>
<dbReference type="InterPro" id="IPR035919">
    <property type="entry name" value="EAL_sf"/>
</dbReference>
<dbReference type="AlphaFoldDB" id="A0A2M7SET4"/>
<comment type="caution">
    <text evidence="5">The sequence shown here is derived from an EMBL/GenBank/DDBJ whole genome shotgun (WGS) entry which is preliminary data.</text>
</comment>
<feature type="domain" description="EAL" evidence="3">
    <location>
        <begin position="700"/>
        <end position="948"/>
    </location>
</feature>
<dbReference type="Gene3D" id="3.20.20.450">
    <property type="entry name" value="EAL domain"/>
    <property type="match status" value="1"/>
</dbReference>
<dbReference type="InterPro" id="IPR000014">
    <property type="entry name" value="PAS"/>
</dbReference>
<dbReference type="NCBIfam" id="TIGR00229">
    <property type="entry name" value="sensory_box"/>
    <property type="match status" value="3"/>
</dbReference>
<gene>
    <name evidence="5" type="ORF">COY52_01725</name>
</gene>
<dbReference type="SMART" id="SM00267">
    <property type="entry name" value="GGDEF"/>
    <property type="match status" value="1"/>
</dbReference>
<dbReference type="PANTHER" id="PTHR44757:SF2">
    <property type="entry name" value="BIOFILM ARCHITECTURE MAINTENANCE PROTEIN MBAA"/>
    <property type="match status" value="1"/>
</dbReference>
<dbReference type="SUPFAM" id="SSF55073">
    <property type="entry name" value="Nucleotide cyclase"/>
    <property type="match status" value="1"/>
</dbReference>
<dbReference type="InterPro" id="IPR043128">
    <property type="entry name" value="Rev_trsase/Diguanyl_cyclase"/>
</dbReference>
<reference evidence="6" key="1">
    <citation type="submission" date="2017-09" db="EMBL/GenBank/DDBJ databases">
        <title>Depth-based differentiation of microbial function through sediment-hosted aquifers and enrichment of novel symbionts in the deep terrestrial subsurface.</title>
        <authorList>
            <person name="Probst A.J."/>
            <person name="Ladd B."/>
            <person name="Jarett J.K."/>
            <person name="Geller-Mcgrath D.E."/>
            <person name="Sieber C.M.K."/>
            <person name="Emerson J.B."/>
            <person name="Anantharaman K."/>
            <person name="Thomas B.C."/>
            <person name="Malmstrom R."/>
            <person name="Stieglmeier M."/>
            <person name="Klingl A."/>
            <person name="Woyke T."/>
            <person name="Ryan C.M."/>
            <person name="Banfield J.F."/>
        </authorList>
    </citation>
    <scope>NUCLEOTIDE SEQUENCE [LARGE SCALE GENOMIC DNA]</scope>
</reference>
<dbReference type="SMART" id="SM00086">
    <property type="entry name" value="PAC"/>
    <property type="match status" value="3"/>
</dbReference>
<feature type="domain" description="PAC" evidence="2">
    <location>
        <begin position="219"/>
        <end position="271"/>
    </location>
</feature>
<evidence type="ECO:0000259" key="1">
    <source>
        <dbReference type="PROSITE" id="PS50112"/>
    </source>
</evidence>
<sequence>MKHSQKKNIGKTDTGELQKFTETFLAHMHSTLIFDAKTLKVVSVNQAFLGEIGVSKKDILGKKCYQAIHNRSKPCASCKGCPVNNTISTGRRAMSECVYYCKGRKKLFEETTALPVKEVKGKVNYVVLILTDVTRRKQAEETLQESEELYKMLAEGVRDIIFIIKYDGQIKYINTFGAKQVGTTPEKIIGKNLKEFIPLPKTFKQYSQIWQKLISTGESRYQETYVTLAGRKFWLGTKMVPIKSESGIVTGIMGIARDMTEHKQAEEALQENEQLYKMLAEGVQDMVFIMDKDGKIKYVNEFGAKQAGLPPKRIVGMNYEDFGFIPKERKQHRYNLFKVFKNGKTIYTEDQITMGGHEFWLGTKTIPIKDRNGRITAVMGISRDVSEFKKNEEALKKQAEKLKSEQEQFLSILDGIDQAVYVSDPKTHEILFANRVVKNNFGEDVVGKKCYKVLQGLEKPCSFCTNKYLFGRNLGKPHIWEFQNTVNQRWYHCIDRAIKWPDGRWVRYEMAIDIHEAKMMQGRISHLSYHDILTGLPNRTLFKERLVQELMIAQRLGEKVAVIILDMDRFKEMNDSLGHDIGNQLLQSVTRRLEEFAKEGESMGRMGGDEFGIIFPGISGTEEAEKRAKEITELFSKPFFIESHELNITASTGISVFPSDGDSADTLIKNADIAMSHAKWHGRNNYKFFAPAMSELATERRNLETGLHKAIEHKEFLVYYQPEIDIETREMIGMEALVRWRHPDMGLLLPLRFIPLAEETGLIVNIGEWVLRTACAQAKAWQKEGFAPMRVAVNLSARQFQEKNLVEMVAQTLKETGLDAKYLELEITESTAMQNLENTASVLRQLHEIGVHAAIDDFGIGYSSLSYLKKLPINRLKIDQSFIQEITTDSDSRAIVKAIIAMAHSLKLKAVGEGVETTEQLETLRSLGCDEMQGFLYSKPVPVDEIYK</sequence>
<feature type="domain" description="GGDEF" evidence="4">
    <location>
        <begin position="558"/>
        <end position="691"/>
    </location>
</feature>
<dbReference type="PROSITE" id="PS50112">
    <property type="entry name" value="PAS"/>
    <property type="match status" value="2"/>
</dbReference>
<dbReference type="CDD" id="cd01948">
    <property type="entry name" value="EAL"/>
    <property type="match status" value="1"/>
</dbReference>
<dbReference type="InterPro" id="IPR029787">
    <property type="entry name" value="Nucleotide_cyclase"/>
</dbReference>
<dbReference type="NCBIfam" id="TIGR00254">
    <property type="entry name" value="GGDEF"/>
    <property type="match status" value="1"/>
</dbReference>
<evidence type="ECO:0000259" key="4">
    <source>
        <dbReference type="PROSITE" id="PS50887"/>
    </source>
</evidence>
<dbReference type="PROSITE" id="PS50887">
    <property type="entry name" value="GGDEF"/>
    <property type="match status" value="1"/>
</dbReference>
<evidence type="ECO:0000259" key="3">
    <source>
        <dbReference type="PROSITE" id="PS50883"/>
    </source>
</evidence>
<dbReference type="SUPFAM" id="SSF141868">
    <property type="entry name" value="EAL domain-like"/>
    <property type="match status" value="1"/>
</dbReference>
<protein>
    <recommendedName>
        <fullName evidence="7">PAS domain S-box protein</fullName>
    </recommendedName>
</protein>
<dbReference type="CDD" id="cd00130">
    <property type="entry name" value="PAS"/>
    <property type="match status" value="2"/>
</dbReference>
<dbReference type="Gene3D" id="3.30.450.20">
    <property type="entry name" value="PAS domain"/>
    <property type="match status" value="4"/>
</dbReference>